<reference evidence="2 3" key="1">
    <citation type="submission" date="2020-08" db="EMBL/GenBank/DDBJ databases">
        <title>Genomic Encyclopedia of Type Strains, Phase IV (KMG-IV): sequencing the most valuable type-strain genomes for metagenomic binning, comparative biology and taxonomic classification.</title>
        <authorList>
            <person name="Goeker M."/>
        </authorList>
    </citation>
    <scope>NUCLEOTIDE SEQUENCE [LARGE SCALE GENOMIC DNA]</scope>
    <source>
        <strain evidence="2 3">DSM 103733</strain>
    </source>
</reference>
<accession>A0A841JTX1</accession>
<evidence type="ECO:0008006" key="4">
    <source>
        <dbReference type="Google" id="ProtNLM"/>
    </source>
</evidence>
<keyword evidence="1" id="KW-0732">Signal</keyword>
<proteinExistence type="predicted"/>
<dbReference type="AlphaFoldDB" id="A0A841JTX1"/>
<sequence>MNLRYSGPNRTHAVFLALSILSIAFAQAQKPAEDPKSSSSPTGSVTGHVLDDETSLPIRFAEIRLVPNPVAPDRTIEHTEGTTKWQKVEPHLAIFLGASGMDGSFRLDNVPAGDYLVAAVMAGYVARGTAADPFIPDDQIKRLLASIPTVHVSAGQTATVNLSLHHGAVISGRVQFADGSPAIGMQVSWEAAERDAGIKAIRLARPSTWGSTMQEFDFYTGHRLQAVTDDEGRYRIFGLLPGRYILGIQIASGINSGHGQMSDGSFLPSNDELRIYPDLTPVYAPGVFRRSDSKVFEVRAEEQVANADLKIDLAGLCTIKGTIVAGEDHHVPSQAMLRLFEDGKDTLRLVMIEEDGSFQMKYVPPGRYSLVIFAVFDQIKSPGSSDIGKVSRNYQTLRMPVVVEQHDVMLDKVLVNELKPGEEMDWP</sequence>
<dbReference type="InterPro" id="IPR013784">
    <property type="entry name" value="Carb-bd-like_fold"/>
</dbReference>
<dbReference type="Proteomes" id="UP000538666">
    <property type="component" value="Unassembled WGS sequence"/>
</dbReference>
<dbReference type="EMBL" id="JACHEK010000001">
    <property type="protein sequence ID" value="MBB6142421.1"/>
    <property type="molecule type" value="Genomic_DNA"/>
</dbReference>
<name>A0A841JTX1_9BACT</name>
<organism evidence="2 3">
    <name type="scientific">Silvibacterium bohemicum</name>
    <dbReference type="NCBI Taxonomy" id="1577686"/>
    <lineage>
        <taxon>Bacteria</taxon>
        <taxon>Pseudomonadati</taxon>
        <taxon>Acidobacteriota</taxon>
        <taxon>Terriglobia</taxon>
        <taxon>Terriglobales</taxon>
        <taxon>Acidobacteriaceae</taxon>
        <taxon>Silvibacterium</taxon>
    </lineage>
</organism>
<evidence type="ECO:0000313" key="2">
    <source>
        <dbReference type="EMBL" id="MBB6142421.1"/>
    </source>
</evidence>
<dbReference type="RefSeq" id="WP_050057655.1">
    <property type="nucleotide sequence ID" value="NZ_JACHEK010000001.1"/>
</dbReference>
<feature type="chain" id="PRO_5032573408" description="Carboxypeptidase regulatory-like domain-containing protein" evidence="1">
    <location>
        <begin position="29"/>
        <end position="427"/>
    </location>
</feature>
<protein>
    <recommendedName>
        <fullName evidence="4">Carboxypeptidase regulatory-like domain-containing protein</fullName>
    </recommendedName>
</protein>
<evidence type="ECO:0000256" key="1">
    <source>
        <dbReference type="SAM" id="SignalP"/>
    </source>
</evidence>
<dbReference type="GO" id="GO:0030246">
    <property type="term" value="F:carbohydrate binding"/>
    <property type="evidence" value="ECO:0007669"/>
    <property type="project" value="InterPro"/>
</dbReference>
<feature type="signal peptide" evidence="1">
    <location>
        <begin position="1"/>
        <end position="28"/>
    </location>
</feature>
<keyword evidence="3" id="KW-1185">Reference proteome</keyword>
<comment type="caution">
    <text evidence="2">The sequence shown here is derived from an EMBL/GenBank/DDBJ whole genome shotgun (WGS) entry which is preliminary data.</text>
</comment>
<dbReference type="Gene3D" id="2.60.40.1120">
    <property type="entry name" value="Carboxypeptidase-like, regulatory domain"/>
    <property type="match status" value="1"/>
</dbReference>
<dbReference type="SUPFAM" id="SSF49452">
    <property type="entry name" value="Starch-binding domain-like"/>
    <property type="match status" value="2"/>
</dbReference>
<gene>
    <name evidence="2" type="ORF">HNQ77_000359</name>
</gene>
<dbReference type="OrthoDB" id="121990at2"/>
<evidence type="ECO:0000313" key="3">
    <source>
        <dbReference type="Proteomes" id="UP000538666"/>
    </source>
</evidence>